<keyword evidence="7" id="KW-1185">Reference proteome</keyword>
<keyword evidence="4" id="KW-0479">Metal-binding</keyword>
<dbReference type="Pfam" id="PF02146">
    <property type="entry name" value="SIR2"/>
    <property type="match status" value="1"/>
</dbReference>
<dbReference type="RefSeq" id="WP_117324628.1">
    <property type="nucleotide sequence ID" value="NZ_QVTE01000001.1"/>
</dbReference>
<evidence type="ECO:0000256" key="3">
    <source>
        <dbReference type="ARBA" id="ARBA00023027"/>
    </source>
</evidence>
<dbReference type="Gene3D" id="3.30.1600.10">
    <property type="entry name" value="SIR2/SIRT2 'Small Domain"/>
    <property type="match status" value="1"/>
</dbReference>
<sequence length="255" mass="28231">MKNPKTNELTERIKHAKNIAILTGAGVSTESGLPDFRSSEGIYKREHRLEYYLSRSYFQQHPAEFWNHYIDIFQLQTLNQYKPNVSHHVLSEIEKIGKNVTIITQNVDGFHQAAGSTNVIEVHGSLRGATCPECVQSYEIDYKGLEKAPLCVKCQSTGSGGHVILEPNIVLYGDAVIGWEQAEDAIEKADLFIAMGSSLSVSPVNMLPAFAAEADIPSVLINNEPTIMDRYFDLVLLGPLGEILKEAASEIELNI</sequence>
<evidence type="ECO:0000313" key="7">
    <source>
        <dbReference type="Proteomes" id="UP000264541"/>
    </source>
</evidence>
<feature type="binding site" evidence="4">
    <location>
        <position position="134"/>
    </location>
    <ligand>
        <name>Zn(2+)</name>
        <dbReference type="ChEBI" id="CHEBI:29105"/>
    </ligand>
</feature>
<dbReference type="Gene3D" id="3.40.50.1220">
    <property type="entry name" value="TPP-binding domain"/>
    <property type="match status" value="1"/>
</dbReference>
<dbReference type="NCBIfam" id="NF001754">
    <property type="entry name" value="PRK00481.1-4"/>
    <property type="match status" value="1"/>
</dbReference>
<dbReference type="GO" id="GO:0046872">
    <property type="term" value="F:metal ion binding"/>
    <property type="evidence" value="ECO:0007669"/>
    <property type="project" value="UniProtKB-KW"/>
</dbReference>
<dbReference type="PROSITE" id="PS50305">
    <property type="entry name" value="SIRTUIN"/>
    <property type="match status" value="1"/>
</dbReference>
<gene>
    <name evidence="6" type="ORF">D0469_00110</name>
</gene>
<dbReference type="InterPro" id="IPR026591">
    <property type="entry name" value="Sirtuin_cat_small_dom_sf"/>
</dbReference>
<dbReference type="OrthoDB" id="9800582at2"/>
<feature type="binding site" evidence="4">
    <location>
        <position position="154"/>
    </location>
    <ligand>
        <name>Zn(2+)</name>
        <dbReference type="ChEBI" id="CHEBI:29105"/>
    </ligand>
</feature>
<comment type="caution">
    <text evidence="6">The sequence shown here is derived from an EMBL/GenBank/DDBJ whole genome shotgun (WGS) entry which is preliminary data.</text>
</comment>
<evidence type="ECO:0000256" key="1">
    <source>
        <dbReference type="ARBA" id="ARBA00012928"/>
    </source>
</evidence>
<dbReference type="InterPro" id="IPR003000">
    <property type="entry name" value="Sirtuin"/>
</dbReference>
<feature type="binding site" evidence="4">
    <location>
        <position position="151"/>
    </location>
    <ligand>
        <name>Zn(2+)</name>
        <dbReference type="ChEBI" id="CHEBI:29105"/>
    </ligand>
</feature>
<feature type="domain" description="Deacetylase sirtuin-type" evidence="5">
    <location>
        <begin position="1"/>
        <end position="255"/>
    </location>
</feature>
<dbReference type="AlphaFoldDB" id="A0A372LUQ7"/>
<dbReference type="InterPro" id="IPR026590">
    <property type="entry name" value="Ssirtuin_cat_dom"/>
</dbReference>
<keyword evidence="2" id="KW-0808">Transferase</keyword>
<feature type="active site" description="Proton acceptor" evidence="4">
    <location>
        <position position="123"/>
    </location>
</feature>
<dbReference type="EC" id="2.3.1.286" evidence="1"/>
<keyword evidence="4" id="KW-0862">Zinc</keyword>
<dbReference type="GO" id="GO:0070403">
    <property type="term" value="F:NAD+ binding"/>
    <property type="evidence" value="ECO:0007669"/>
    <property type="project" value="InterPro"/>
</dbReference>
<reference evidence="6 7" key="1">
    <citation type="submission" date="2018-08" db="EMBL/GenBank/DDBJ databases">
        <title>Bacillus chawlae sp. nov., Bacillus glennii sp. nov., and Bacillus saganii sp. nov. Isolated from the Vehicle Assembly Building at Kennedy Space Center where the Viking Spacecraft were Assembled.</title>
        <authorList>
            <person name="Seuylemezian A."/>
            <person name="Vaishampayan P."/>
        </authorList>
    </citation>
    <scope>NUCLEOTIDE SEQUENCE [LARGE SCALE GENOMIC DNA]</scope>
    <source>
        <strain evidence="6 7">V47-23a</strain>
    </source>
</reference>
<dbReference type="InterPro" id="IPR050134">
    <property type="entry name" value="NAD-dep_sirtuin_deacylases"/>
</dbReference>
<evidence type="ECO:0000259" key="5">
    <source>
        <dbReference type="PROSITE" id="PS50305"/>
    </source>
</evidence>
<dbReference type="EMBL" id="QVTE01000001">
    <property type="protein sequence ID" value="RFU71552.1"/>
    <property type="molecule type" value="Genomic_DNA"/>
</dbReference>
<accession>A0A372LUQ7</accession>
<keyword evidence="3" id="KW-0520">NAD</keyword>
<dbReference type="GO" id="GO:0017136">
    <property type="term" value="F:histone deacetylase activity, NAD-dependent"/>
    <property type="evidence" value="ECO:0007669"/>
    <property type="project" value="TreeGrafter"/>
</dbReference>
<dbReference type="SUPFAM" id="SSF52467">
    <property type="entry name" value="DHS-like NAD/FAD-binding domain"/>
    <property type="match status" value="1"/>
</dbReference>
<organism evidence="6 7">
    <name type="scientific">Peribacillus saganii</name>
    <dbReference type="NCBI Taxonomy" id="2303992"/>
    <lineage>
        <taxon>Bacteria</taxon>
        <taxon>Bacillati</taxon>
        <taxon>Bacillota</taxon>
        <taxon>Bacilli</taxon>
        <taxon>Bacillales</taxon>
        <taxon>Bacillaceae</taxon>
        <taxon>Peribacillus</taxon>
    </lineage>
</organism>
<proteinExistence type="predicted"/>
<protein>
    <recommendedName>
        <fullName evidence="1">protein acetyllysine N-acetyltransferase</fullName>
        <ecNumber evidence="1">2.3.1.286</ecNumber>
    </recommendedName>
</protein>
<dbReference type="Proteomes" id="UP000264541">
    <property type="component" value="Unassembled WGS sequence"/>
</dbReference>
<evidence type="ECO:0000256" key="4">
    <source>
        <dbReference type="PROSITE-ProRule" id="PRU00236"/>
    </source>
</evidence>
<dbReference type="InterPro" id="IPR029035">
    <property type="entry name" value="DHS-like_NAD/FAD-binding_dom"/>
</dbReference>
<dbReference type="PANTHER" id="PTHR11085">
    <property type="entry name" value="NAD-DEPENDENT PROTEIN DEACYLASE SIRTUIN-5, MITOCHONDRIAL-RELATED"/>
    <property type="match status" value="1"/>
</dbReference>
<evidence type="ECO:0000256" key="2">
    <source>
        <dbReference type="ARBA" id="ARBA00022679"/>
    </source>
</evidence>
<dbReference type="PANTHER" id="PTHR11085:SF4">
    <property type="entry name" value="NAD-DEPENDENT PROTEIN DEACYLASE"/>
    <property type="match status" value="1"/>
</dbReference>
<feature type="binding site" evidence="4">
    <location>
        <position position="131"/>
    </location>
    <ligand>
        <name>Zn(2+)</name>
        <dbReference type="ChEBI" id="CHEBI:29105"/>
    </ligand>
</feature>
<name>A0A372LUQ7_9BACI</name>
<dbReference type="CDD" id="cd01407">
    <property type="entry name" value="SIR2-fam"/>
    <property type="match status" value="1"/>
</dbReference>
<evidence type="ECO:0000313" key="6">
    <source>
        <dbReference type="EMBL" id="RFU71552.1"/>
    </source>
</evidence>